<keyword evidence="1 5" id="KW-1277">Toxin-antitoxin system</keyword>
<dbReference type="Gene3D" id="3.40.50.1010">
    <property type="entry name" value="5'-nuclease"/>
    <property type="match status" value="1"/>
</dbReference>
<dbReference type="EMBL" id="CP020083">
    <property type="protein sequence ID" value="ASR50377.1"/>
    <property type="molecule type" value="Genomic_DNA"/>
</dbReference>
<dbReference type="Proteomes" id="UP000258016">
    <property type="component" value="Chromosome"/>
</dbReference>
<evidence type="ECO:0000256" key="4">
    <source>
        <dbReference type="ARBA" id="ARBA00022801"/>
    </source>
</evidence>
<keyword evidence="2 5" id="KW-0540">Nuclease</keyword>
<dbReference type="HAMAP" id="MF_00265">
    <property type="entry name" value="VapC_Nob1"/>
    <property type="match status" value="1"/>
</dbReference>
<evidence type="ECO:0000259" key="6">
    <source>
        <dbReference type="Pfam" id="PF01850"/>
    </source>
</evidence>
<evidence type="ECO:0000313" key="8">
    <source>
        <dbReference type="Proteomes" id="UP000258016"/>
    </source>
</evidence>
<comment type="similarity">
    <text evidence="5">Belongs to the PINc/VapC protein family.</text>
</comment>
<feature type="domain" description="PIN" evidence="6">
    <location>
        <begin position="3"/>
        <end position="125"/>
    </location>
</feature>
<evidence type="ECO:0000256" key="5">
    <source>
        <dbReference type="HAMAP-Rule" id="MF_00265"/>
    </source>
</evidence>
<keyword evidence="3 5" id="KW-0479">Metal-binding</keyword>
<dbReference type="SUPFAM" id="SSF88723">
    <property type="entry name" value="PIN domain-like"/>
    <property type="match status" value="1"/>
</dbReference>
<dbReference type="CDD" id="cd09874">
    <property type="entry name" value="PIN_MT3492-like"/>
    <property type="match status" value="1"/>
</dbReference>
<dbReference type="GeneID" id="303484332"/>
<keyword evidence="4 5" id="KW-0378">Hydrolase</keyword>
<evidence type="ECO:0000313" key="7">
    <source>
        <dbReference type="EMBL" id="ASR50377.1"/>
    </source>
</evidence>
<keyword evidence="5" id="KW-0800">Toxin</keyword>
<keyword evidence="8" id="KW-1185">Reference proteome</keyword>
<feature type="binding site" evidence="5">
    <location>
        <position position="5"/>
    </location>
    <ligand>
        <name>Mg(2+)</name>
        <dbReference type="ChEBI" id="CHEBI:18420"/>
    </ligand>
</feature>
<comment type="function">
    <text evidence="5">Toxic component of a toxin-antitoxin (TA) system. An RNase.</text>
</comment>
<dbReference type="RefSeq" id="WP_117351306.1">
    <property type="nucleotide sequence ID" value="NZ_CP020083.1"/>
</dbReference>
<dbReference type="EC" id="3.1.-.-" evidence="5"/>
<dbReference type="Pfam" id="PF01850">
    <property type="entry name" value="PIN"/>
    <property type="match status" value="1"/>
</dbReference>
<organism evidence="7 8">
    <name type="scientific">Blastomonas fulva</name>
    <dbReference type="NCBI Taxonomy" id="1550728"/>
    <lineage>
        <taxon>Bacteria</taxon>
        <taxon>Pseudomonadati</taxon>
        <taxon>Pseudomonadota</taxon>
        <taxon>Alphaproteobacteria</taxon>
        <taxon>Sphingomonadales</taxon>
        <taxon>Sphingomonadaceae</taxon>
        <taxon>Blastomonas</taxon>
    </lineage>
</organism>
<accession>A0ABM6M375</accession>
<name>A0ABM6M375_9SPHN</name>
<evidence type="ECO:0000256" key="1">
    <source>
        <dbReference type="ARBA" id="ARBA00022649"/>
    </source>
</evidence>
<evidence type="ECO:0000256" key="3">
    <source>
        <dbReference type="ARBA" id="ARBA00022723"/>
    </source>
</evidence>
<protein>
    <recommendedName>
        <fullName evidence="5">Ribonuclease VapC</fullName>
        <shortName evidence="5">RNase VapC</shortName>
        <ecNumber evidence="5">3.1.-.-</ecNumber>
    </recommendedName>
    <alternativeName>
        <fullName evidence="5">Toxin VapC</fullName>
    </alternativeName>
</protein>
<proteinExistence type="inferred from homology"/>
<evidence type="ECO:0000256" key="2">
    <source>
        <dbReference type="ARBA" id="ARBA00022722"/>
    </source>
</evidence>
<feature type="binding site" evidence="5">
    <location>
        <position position="105"/>
    </location>
    <ligand>
        <name>Mg(2+)</name>
        <dbReference type="ChEBI" id="CHEBI:18420"/>
    </ligand>
</feature>
<dbReference type="InterPro" id="IPR029060">
    <property type="entry name" value="PIN-like_dom_sf"/>
</dbReference>
<sequence length="140" mass="15778">MQYLDTSVLVALLCREPRSEDVLTWLYRPETGPVAISKWTLVEFASALSLKLRTHSIAETDADRARAMLGNMLQNMLMVLPLTDRDFHDAAQFCAFWHLNLRGPDALHLAIASRLNLSLATFDRVQFVAAQHFDIPATIP</sequence>
<keyword evidence="5" id="KW-0460">Magnesium</keyword>
<gene>
    <name evidence="5" type="primary">vapC</name>
    <name evidence="7" type="ORF">B5J99_01950</name>
</gene>
<comment type="cofactor">
    <cofactor evidence="5">
        <name>Mg(2+)</name>
        <dbReference type="ChEBI" id="CHEBI:18420"/>
    </cofactor>
</comment>
<dbReference type="InterPro" id="IPR002716">
    <property type="entry name" value="PIN_dom"/>
</dbReference>
<reference evidence="7 8" key="1">
    <citation type="submission" date="2017-03" db="EMBL/GenBank/DDBJ databases">
        <title>Complete genome sequence of Blastomonas fulva degrading microcsystin LR.</title>
        <authorList>
            <person name="Lee H.-g."/>
            <person name="Jin L."/>
            <person name="oh H.-M."/>
        </authorList>
    </citation>
    <scope>NUCLEOTIDE SEQUENCE [LARGE SCALE GENOMIC DNA]</scope>
    <source>
        <strain evidence="7 8">T2</strain>
    </source>
</reference>
<dbReference type="InterPro" id="IPR022907">
    <property type="entry name" value="VapC_family"/>
</dbReference>